<feature type="binding site" description="covalent" evidence="9">
    <location>
        <position position="321"/>
    </location>
    <ligand>
        <name>heme c</name>
        <dbReference type="ChEBI" id="CHEBI:61717"/>
        <label>3</label>
    </ligand>
</feature>
<feature type="domain" description="Cytochrome c" evidence="12">
    <location>
        <begin position="176"/>
        <end position="284"/>
    </location>
</feature>
<dbReference type="GO" id="GO:0005506">
    <property type="term" value="F:iron ion binding"/>
    <property type="evidence" value="ECO:0007669"/>
    <property type="project" value="InterPro"/>
</dbReference>
<evidence type="ECO:0000256" key="7">
    <source>
        <dbReference type="ARBA" id="ARBA00023004"/>
    </source>
</evidence>
<dbReference type="InterPro" id="IPR036909">
    <property type="entry name" value="Cyt_c-like_dom_sf"/>
</dbReference>
<feature type="binding site" description="covalent" evidence="9">
    <location>
        <position position="318"/>
    </location>
    <ligand>
        <name>heme c</name>
        <dbReference type="ChEBI" id="CHEBI:61717"/>
        <label>3</label>
    </ligand>
</feature>
<dbReference type="AlphaFoldDB" id="A0A511FQR0"/>
<keyword evidence="4 10" id="KW-0479">Metal-binding</keyword>
<sequence length="406" mass="44591">MKSFFHLKHFLMRSVVATICCWSSVAAAETQLIKRGEYLFHAADCAACHVAPESNKLTGGRPFTLPFGTIFAVNITPDKQTGIGNYTDKEWLKMMHEGVGKGGRHLYPVMPYTAYTLMTDADALAIKAYLFSLKPEKALPPPNTLNFPFNQRWGMVFWNWLNNPNKRFQPDSTQSEQWNRGAYLTEALGHCSQCHTPRTITYGLSSKAYAGALQMGWRAYNLTSERQHGLGSWTDDQLISYLATGKAHGKGVASGPMAEAVEHGLRYMTHEDIAAMVAYLRSLPPVAEGPTVQDGQSGSESTFSVVSRRGKKLFVQACAGCHLPDGRGRQSEWGALEGAHSVSDPAGDNLVQVLRSGTSLETGQGKVFMPGFMKGYTPEELAAISSYVLSHFGRTHEDIKPAAFKN</sequence>
<name>A0A511FQR0_9PROT</name>
<feature type="binding site" description="axial binding residue" evidence="10">
    <location>
        <position position="322"/>
    </location>
    <ligand>
        <name>heme c</name>
        <dbReference type="ChEBI" id="CHEBI:61717"/>
        <label>3</label>
    </ligand>
    <ligandPart>
        <name>Fe</name>
        <dbReference type="ChEBI" id="CHEBI:18248"/>
    </ligandPart>
</feature>
<evidence type="ECO:0000256" key="3">
    <source>
        <dbReference type="ARBA" id="ARBA00022617"/>
    </source>
</evidence>
<evidence type="ECO:0000256" key="10">
    <source>
        <dbReference type="PIRSR" id="PIRSR000018-51"/>
    </source>
</evidence>
<dbReference type="InterPro" id="IPR009056">
    <property type="entry name" value="Cyt_c-like_dom"/>
</dbReference>
<proteinExistence type="predicted"/>
<dbReference type="SUPFAM" id="SSF46626">
    <property type="entry name" value="Cytochrome c"/>
    <property type="match status" value="3"/>
</dbReference>
<dbReference type="InterPro" id="IPR051459">
    <property type="entry name" value="Cytochrome_c-type_DH"/>
</dbReference>
<evidence type="ECO:0000313" key="13">
    <source>
        <dbReference type="EMBL" id="GEL51282.1"/>
    </source>
</evidence>
<dbReference type="Proteomes" id="UP000321800">
    <property type="component" value="Unassembled WGS sequence"/>
</dbReference>
<evidence type="ECO:0000256" key="2">
    <source>
        <dbReference type="ARBA" id="ARBA00022475"/>
    </source>
</evidence>
<keyword evidence="7 10" id="KW-0408">Iron</keyword>
<feature type="domain" description="Cytochrome c" evidence="12">
    <location>
        <begin position="305"/>
        <end position="392"/>
    </location>
</feature>
<evidence type="ECO:0000256" key="1">
    <source>
        <dbReference type="ARBA" id="ARBA00004236"/>
    </source>
</evidence>
<dbReference type="GO" id="GO:0016614">
    <property type="term" value="F:oxidoreductase activity, acting on CH-OH group of donors"/>
    <property type="evidence" value="ECO:0007669"/>
    <property type="project" value="InterPro"/>
</dbReference>
<dbReference type="PROSITE" id="PS51007">
    <property type="entry name" value="CYTC"/>
    <property type="match status" value="3"/>
</dbReference>
<feature type="binding site" description="axial binding residue" evidence="10">
    <location>
        <position position="49"/>
    </location>
    <ligand>
        <name>heme c</name>
        <dbReference type="ChEBI" id="CHEBI:61717"/>
        <label>1</label>
    </ligand>
    <ligandPart>
        <name>Fe</name>
        <dbReference type="ChEBI" id="CHEBI:18248"/>
    </ligandPart>
</feature>
<evidence type="ECO:0000256" key="6">
    <source>
        <dbReference type="ARBA" id="ARBA00022737"/>
    </source>
</evidence>
<feature type="binding site" description="covalent" evidence="9">
    <location>
        <position position="194"/>
    </location>
    <ligand>
        <name>heme c</name>
        <dbReference type="ChEBI" id="CHEBI:61717"/>
        <label>2</label>
    </ligand>
</feature>
<gene>
    <name evidence="13" type="ORF">ATR01nite_23570</name>
</gene>
<keyword evidence="5 11" id="KW-0732">Signal</keyword>
<dbReference type="Gene3D" id="1.10.760.10">
    <property type="entry name" value="Cytochrome c-like domain"/>
    <property type="match status" value="3"/>
</dbReference>
<feature type="binding site" description="covalent" evidence="9">
    <location>
        <position position="45"/>
    </location>
    <ligand>
        <name>heme c</name>
        <dbReference type="ChEBI" id="CHEBI:61717"/>
        <label>1</label>
    </ligand>
</feature>
<evidence type="ECO:0000256" key="8">
    <source>
        <dbReference type="ARBA" id="ARBA00023136"/>
    </source>
</evidence>
<dbReference type="PANTHER" id="PTHR35008:SF8">
    <property type="entry name" value="ALCOHOL DEHYDROGENASE CYTOCHROME C SUBUNIT"/>
    <property type="match status" value="1"/>
</dbReference>
<reference evidence="13 14" key="1">
    <citation type="submission" date="2019-07" db="EMBL/GenBank/DDBJ databases">
        <title>Whole genome shotgun sequence of Acetobacter tropicalis NBRC 16470.</title>
        <authorList>
            <person name="Hosoyama A."/>
            <person name="Uohara A."/>
            <person name="Ohji S."/>
            <person name="Ichikawa N."/>
        </authorList>
    </citation>
    <scope>NUCLEOTIDE SEQUENCE [LARGE SCALE GENOMIC DNA]</scope>
    <source>
        <strain evidence="13 14">NBRC 16470</strain>
    </source>
</reference>
<feature type="binding site" description="covalent" evidence="9">
    <location>
        <position position="191"/>
    </location>
    <ligand>
        <name>heme c</name>
        <dbReference type="ChEBI" id="CHEBI:61717"/>
        <label>2</label>
    </ligand>
</feature>
<dbReference type="InterPro" id="IPR014353">
    <property type="entry name" value="Membr-bd_ADH_cyt_c"/>
</dbReference>
<keyword evidence="2" id="KW-1003">Cell membrane</keyword>
<organism evidence="13 14">
    <name type="scientific">Acetobacter tropicalis</name>
    <dbReference type="NCBI Taxonomy" id="104102"/>
    <lineage>
        <taxon>Bacteria</taxon>
        <taxon>Pseudomonadati</taxon>
        <taxon>Pseudomonadota</taxon>
        <taxon>Alphaproteobacteria</taxon>
        <taxon>Acetobacterales</taxon>
        <taxon>Acetobacteraceae</taxon>
        <taxon>Acetobacter</taxon>
    </lineage>
</organism>
<dbReference type="PIRSF" id="PIRSF000018">
    <property type="entry name" value="Mb_ADH_cyt_c"/>
    <property type="match status" value="1"/>
</dbReference>
<dbReference type="GO" id="GO:0005886">
    <property type="term" value="C:plasma membrane"/>
    <property type="evidence" value="ECO:0007669"/>
    <property type="project" value="UniProtKB-SubCell"/>
</dbReference>
<dbReference type="EMBL" id="BJVR01000029">
    <property type="protein sequence ID" value="GEL51282.1"/>
    <property type="molecule type" value="Genomic_DNA"/>
</dbReference>
<accession>A0A511FQR0</accession>
<evidence type="ECO:0000256" key="11">
    <source>
        <dbReference type="SAM" id="SignalP"/>
    </source>
</evidence>
<dbReference type="RefSeq" id="WP_082741212.1">
    <property type="nucleotide sequence ID" value="NZ_BJVR01000029.1"/>
</dbReference>
<evidence type="ECO:0000256" key="4">
    <source>
        <dbReference type="ARBA" id="ARBA00022723"/>
    </source>
</evidence>
<keyword evidence="3 9" id="KW-0349">Heme</keyword>
<dbReference type="GO" id="GO:0009055">
    <property type="term" value="F:electron transfer activity"/>
    <property type="evidence" value="ECO:0007669"/>
    <property type="project" value="InterPro"/>
</dbReference>
<feature type="binding site" description="axial binding residue" evidence="10">
    <location>
        <position position="195"/>
    </location>
    <ligand>
        <name>heme c</name>
        <dbReference type="ChEBI" id="CHEBI:61717"/>
        <label>2</label>
    </ligand>
    <ligandPart>
        <name>Fe</name>
        <dbReference type="ChEBI" id="CHEBI:18248"/>
    </ligandPart>
</feature>
<feature type="signal peptide" evidence="11">
    <location>
        <begin position="1"/>
        <end position="28"/>
    </location>
</feature>
<protein>
    <submittedName>
        <fullName evidence="13">Alcohol dehydrogenase</fullName>
    </submittedName>
</protein>
<dbReference type="Pfam" id="PF00034">
    <property type="entry name" value="Cytochrom_C"/>
    <property type="match status" value="2"/>
</dbReference>
<dbReference type="GO" id="GO:0020037">
    <property type="term" value="F:heme binding"/>
    <property type="evidence" value="ECO:0007669"/>
    <property type="project" value="InterPro"/>
</dbReference>
<comment type="caution">
    <text evidence="13">The sequence shown here is derived from an EMBL/GenBank/DDBJ whole genome shotgun (WGS) entry which is preliminary data.</text>
</comment>
<feature type="domain" description="Cytochrome c" evidence="12">
    <location>
        <begin position="31"/>
        <end position="134"/>
    </location>
</feature>
<dbReference type="PANTHER" id="PTHR35008">
    <property type="entry name" value="BLL4482 PROTEIN-RELATED"/>
    <property type="match status" value="1"/>
</dbReference>
<comment type="subcellular location">
    <subcellularLocation>
        <location evidence="1">Cell membrane</location>
    </subcellularLocation>
</comment>
<comment type="cofactor">
    <cofactor evidence="9">
        <name>heme c</name>
        <dbReference type="ChEBI" id="CHEBI:61717"/>
    </cofactor>
    <text evidence="9">Binds 3 heme c groups covalently per subunit.</text>
</comment>
<feature type="binding site" description="covalent" evidence="9">
    <location>
        <position position="48"/>
    </location>
    <ligand>
        <name>heme c</name>
        <dbReference type="ChEBI" id="CHEBI:61717"/>
        <label>1</label>
    </ligand>
</feature>
<evidence type="ECO:0000313" key="14">
    <source>
        <dbReference type="Proteomes" id="UP000321800"/>
    </source>
</evidence>
<evidence type="ECO:0000259" key="12">
    <source>
        <dbReference type="PROSITE" id="PS51007"/>
    </source>
</evidence>
<evidence type="ECO:0000256" key="5">
    <source>
        <dbReference type="ARBA" id="ARBA00022729"/>
    </source>
</evidence>
<keyword evidence="8" id="KW-0472">Membrane</keyword>
<feature type="chain" id="PRO_5022843847" evidence="11">
    <location>
        <begin position="29"/>
        <end position="406"/>
    </location>
</feature>
<evidence type="ECO:0000256" key="9">
    <source>
        <dbReference type="PIRSR" id="PIRSR000018-50"/>
    </source>
</evidence>
<keyword evidence="6" id="KW-0677">Repeat</keyword>